<feature type="region of interest" description="Disordered" evidence="1">
    <location>
        <begin position="1"/>
        <end position="23"/>
    </location>
</feature>
<name>A0A2D3WM93_9BACT</name>
<evidence type="ECO:0000313" key="2">
    <source>
        <dbReference type="EMBL" id="DAB39426.1"/>
    </source>
</evidence>
<evidence type="ECO:0000256" key="1">
    <source>
        <dbReference type="SAM" id="MobiDB-lite"/>
    </source>
</evidence>
<dbReference type="Proteomes" id="UP000228859">
    <property type="component" value="Unassembled WGS sequence"/>
</dbReference>
<reference evidence="2 3" key="1">
    <citation type="journal article" date="2017" name="Front. Microbiol.">
        <title>Comparative Genomic Analysis of the Class Epsilonproteobacteria and Proposed Reclassification to Epsilonbacteraeota (phyl. nov.).</title>
        <authorList>
            <person name="Waite D.W."/>
            <person name="Vanwonterghem I."/>
            <person name="Rinke C."/>
            <person name="Parks D.H."/>
            <person name="Zhang Y."/>
            <person name="Takai K."/>
            <person name="Sievert S.M."/>
            <person name="Simon J."/>
            <person name="Campbell B.J."/>
            <person name="Hanson T.E."/>
            <person name="Woyke T."/>
            <person name="Klotz M.G."/>
            <person name="Hugenholtz P."/>
        </authorList>
    </citation>
    <scope>NUCLEOTIDE SEQUENCE [LARGE SCALE GENOMIC DNA]</scope>
    <source>
        <strain evidence="2">UBA12443</strain>
    </source>
</reference>
<sequence length="71" mass="7733">MVILSSAQQSPSPMESNQIAESTLRHNRSLSDAILEFTAEEVQKNNTKFQENIAVISAQTSGKGLTLDIRG</sequence>
<accession>A0A2D3WM93</accession>
<evidence type="ECO:0000313" key="3">
    <source>
        <dbReference type="Proteomes" id="UP000228859"/>
    </source>
</evidence>
<organism evidence="2 3">
    <name type="scientific">Sulfuricurvum kujiense</name>
    <dbReference type="NCBI Taxonomy" id="148813"/>
    <lineage>
        <taxon>Bacteria</taxon>
        <taxon>Pseudomonadati</taxon>
        <taxon>Campylobacterota</taxon>
        <taxon>Epsilonproteobacteria</taxon>
        <taxon>Campylobacterales</taxon>
        <taxon>Sulfurimonadaceae</taxon>
        <taxon>Sulfuricurvum</taxon>
    </lineage>
</organism>
<feature type="compositionally biased region" description="Polar residues" evidence="1">
    <location>
        <begin position="1"/>
        <end position="21"/>
    </location>
</feature>
<dbReference type="RefSeq" id="WP_294894703.1">
    <property type="nucleotide sequence ID" value="NZ_DLUI01000012.1"/>
</dbReference>
<dbReference type="EMBL" id="DLUI01000012">
    <property type="protein sequence ID" value="DAB39426.1"/>
    <property type="molecule type" value="Genomic_DNA"/>
</dbReference>
<proteinExistence type="predicted"/>
<gene>
    <name evidence="2" type="ORF">CFH83_00865</name>
</gene>
<dbReference type="AlphaFoldDB" id="A0A2D3WM93"/>
<comment type="caution">
    <text evidence="2">The sequence shown here is derived from an EMBL/GenBank/DDBJ whole genome shotgun (WGS) entry which is preliminary data.</text>
</comment>
<protein>
    <submittedName>
        <fullName evidence="2">Uncharacterized protein</fullName>
    </submittedName>
</protein>